<dbReference type="GO" id="GO:0030170">
    <property type="term" value="F:pyridoxal phosphate binding"/>
    <property type="evidence" value="ECO:0007669"/>
    <property type="project" value="TreeGrafter"/>
</dbReference>
<feature type="active site" description="Proton acceptor" evidence="3">
    <location>
        <position position="185"/>
    </location>
</feature>
<evidence type="ECO:0000256" key="4">
    <source>
        <dbReference type="PIRSR" id="PIRSR000390-2"/>
    </source>
</evidence>
<dbReference type="InterPro" id="IPR000653">
    <property type="entry name" value="DegT/StrS_aminotransferase"/>
</dbReference>
<gene>
    <name evidence="6" type="ORF">HXW94_08205</name>
</gene>
<dbReference type="AlphaFoldDB" id="A0A850SZU4"/>
<evidence type="ECO:0000256" key="1">
    <source>
        <dbReference type="ARBA" id="ARBA00022898"/>
    </source>
</evidence>
<dbReference type="Pfam" id="PF01041">
    <property type="entry name" value="DegT_DnrJ_EryC1"/>
    <property type="match status" value="1"/>
</dbReference>
<reference evidence="6 7" key="1">
    <citation type="submission" date="2020-06" db="EMBL/GenBank/DDBJ databases">
        <title>High-quality draft genome of sulfate reducer Desulfobacter latus type strain AcrS2 isolated from marine sediment.</title>
        <authorList>
            <person name="Hoppe M."/>
            <person name="Larsen C.K."/>
            <person name="Marshall I.P.G."/>
            <person name="Schramm A."/>
            <person name="Marietou A.G."/>
        </authorList>
    </citation>
    <scope>NUCLEOTIDE SEQUENCE [LARGE SCALE GENOMIC DNA]</scope>
    <source>
        <strain evidence="6 7">AcRS2</strain>
    </source>
</reference>
<protein>
    <submittedName>
        <fullName evidence="6">DegT/DnrJ/EryC1/StrS family aminotransferase</fullName>
    </submittedName>
</protein>
<dbReference type="PIRSF" id="PIRSF000390">
    <property type="entry name" value="PLP_StrS"/>
    <property type="match status" value="1"/>
</dbReference>
<dbReference type="PANTHER" id="PTHR30244:SF36">
    <property type="entry name" value="3-OXO-GLUCOSE-6-PHOSPHATE:GLUTAMATE AMINOTRANSFERASE"/>
    <property type="match status" value="1"/>
</dbReference>
<keyword evidence="7" id="KW-1185">Reference proteome</keyword>
<dbReference type="GO" id="GO:0008483">
    <property type="term" value="F:transaminase activity"/>
    <property type="evidence" value="ECO:0007669"/>
    <property type="project" value="UniProtKB-KW"/>
</dbReference>
<proteinExistence type="inferred from homology"/>
<name>A0A850SZU4_9BACT</name>
<dbReference type="InterPro" id="IPR015424">
    <property type="entry name" value="PyrdxlP-dep_Trfase"/>
</dbReference>
<evidence type="ECO:0000313" key="6">
    <source>
        <dbReference type="EMBL" id="NWH04963.1"/>
    </source>
</evidence>
<evidence type="ECO:0000313" key="7">
    <source>
        <dbReference type="Proteomes" id="UP000553343"/>
    </source>
</evidence>
<dbReference type="Gene3D" id="3.40.640.10">
    <property type="entry name" value="Type I PLP-dependent aspartate aminotransferase-like (Major domain)"/>
    <property type="match status" value="1"/>
</dbReference>
<comment type="similarity">
    <text evidence="2 5">Belongs to the DegT/DnrJ/EryC1 family.</text>
</comment>
<dbReference type="PANTHER" id="PTHR30244">
    <property type="entry name" value="TRANSAMINASE"/>
    <property type="match status" value="1"/>
</dbReference>
<keyword evidence="6" id="KW-0032">Aminotransferase</keyword>
<dbReference type="CDD" id="cd00616">
    <property type="entry name" value="AHBA_syn"/>
    <property type="match status" value="1"/>
</dbReference>
<dbReference type="SUPFAM" id="SSF53383">
    <property type="entry name" value="PLP-dependent transferases"/>
    <property type="match status" value="1"/>
</dbReference>
<dbReference type="Proteomes" id="UP000553343">
    <property type="component" value="Unassembled WGS sequence"/>
</dbReference>
<dbReference type="Gene3D" id="3.90.1150.10">
    <property type="entry name" value="Aspartate Aminotransferase, domain 1"/>
    <property type="match status" value="1"/>
</dbReference>
<evidence type="ECO:0000256" key="2">
    <source>
        <dbReference type="ARBA" id="ARBA00037999"/>
    </source>
</evidence>
<evidence type="ECO:0000256" key="3">
    <source>
        <dbReference type="PIRSR" id="PIRSR000390-1"/>
    </source>
</evidence>
<sequence>MNKIPFMDLTIDSHEKEDILAAIDRVLSHGRLILGPEVDEFERKMAHACSRKYGIGVGSGTDALILALRALDIGRGDEVITSAYSWIATANAIALAGAKPVFADTSPDLTIDPKTIEGLITPATKAILAVDYAGKLCEADALMDISEKYGLIVIEDASQAYGAHYNGIKAGQYGMLSCISLNPMKNLGGIGEAGIILTDTEKLRNRLISLRYNGMIDKSVCKTPSHNGRLDTVQAAVLLKRMESHETRQKIRCKNARIYNDIFSTSNVIVPEVRPNERHVYFSYIIKLENRDHIFQTLSDLGIECKIRDSDYLPMQPAYHDYKHDAEWCRSNYEKLIVLPISEVLSGLQAAKVANHIVQLTGKPT</sequence>
<keyword evidence="6" id="KW-0808">Transferase</keyword>
<keyword evidence="1 4" id="KW-0663">Pyridoxal phosphate</keyword>
<dbReference type="InterPro" id="IPR015422">
    <property type="entry name" value="PyrdxlP-dep_Trfase_small"/>
</dbReference>
<dbReference type="GO" id="GO:0000271">
    <property type="term" value="P:polysaccharide biosynthetic process"/>
    <property type="evidence" value="ECO:0007669"/>
    <property type="project" value="TreeGrafter"/>
</dbReference>
<dbReference type="RefSeq" id="WP_178366418.1">
    <property type="nucleotide sequence ID" value="NZ_JACADJ010000021.1"/>
</dbReference>
<dbReference type="InterPro" id="IPR015421">
    <property type="entry name" value="PyrdxlP-dep_Trfase_major"/>
</dbReference>
<accession>A0A850SZU4</accession>
<organism evidence="6 7">
    <name type="scientific">Desulfobacter latus</name>
    <dbReference type="NCBI Taxonomy" id="2292"/>
    <lineage>
        <taxon>Bacteria</taxon>
        <taxon>Pseudomonadati</taxon>
        <taxon>Thermodesulfobacteriota</taxon>
        <taxon>Desulfobacteria</taxon>
        <taxon>Desulfobacterales</taxon>
        <taxon>Desulfobacteraceae</taxon>
        <taxon>Desulfobacter</taxon>
    </lineage>
</organism>
<feature type="modified residue" description="N6-(pyridoxal phosphate)lysine" evidence="4">
    <location>
        <position position="185"/>
    </location>
</feature>
<evidence type="ECO:0000256" key="5">
    <source>
        <dbReference type="RuleBase" id="RU004508"/>
    </source>
</evidence>
<dbReference type="EMBL" id="JACADJ010000021">
    <property type="protein sequence ID" value="NWH04963.1"/>
    <property type="molecule type" value="Genomic_DNA"/>
</dbReference>
<comment type="caution">
    <text evidence="6">The sequence shown here is derived from an EMBL/GenBank/DDBJ whole genome shotgun (WGS) entry which is preliminary data.</text>
</comment>